<evidence type="ECO:0000313" key="2">
    <source>
        <dbReference type="EMBL" id="SMB81844.1"/>
    </source>
</evidence>
<evidence type="ECO:0000313" key="3">
    <source>
        <dbReference type="Proteomes" id="UP000192266"/>
    </source>
</evidence>
<dbReference type="GO" id="GO:0004803">
    <property type="term" value="F:transposase activity"/>
    <property type="evidence" value="ECO:0007669"/>
    <property type="project" value="InterPro"/>
</dbReference>
<reference evidence="2 3" key="1">
    <citation type="submission" date="2017-04" db="EMBL/GenBank/DDBJ databases">
        <authorList>
            <person name="Afonso C.L."/>
            <person name="Miller P.J."/>
            <person name="Scott M.A."/>
            <person name="Spackman E."/>
            <person name="Goraichik I."/>
            <person name="Dimitrov K.M."/>
            <person name="Suarez D.L."/>
            <person name="Swayne D.E."/>
        </authorList>
    </citation>
    <scope>NUCLEOTIDE SEQUENCE [LARGE SCALE GENOMIC DNA]</scope>
    <source>
        <strain evidence="2 3">DSM 11622</strain>
    </source>
</reference>
<proteinExistence type="predicted"/>
<dbReference type="GO" id="GO:0006313">
    <property type="term" value="P:DNA transposition"/>
    <property type="evidence" value="ECO:0007669"/>
    <property type="project" value="InterPro"/>
</dbReference>
<dbReference type="InterPro" id="IPR036515">
    <property type="entry name" value="Transposase_17_sf"/>
</dbReference>
<dbReference type="Proteomes" id="UP000192266">
    <property type="component" value="Unassembled WGS sequence"/>
</dbReference>
<dbReference type="EMBL" id="FWWW01000034">
    <property type="protein sequence ID" value="SMB81844.1"/>
    <property type="molecule type" value="Genomic_DNA"/>
</dbReference>
<dbReference type="InterPro" id="IPR052715">
    <property type="entry name" value="RAYT_transposase"/>
</dbReference>
<dbReference type="PANTHER" id="PTHR36966:SF1">
    <property type="entry name" value="REP-ASSOCIATED TYROSINE TRANSPOSASE"/>
    <property type="match status" value="1"/>
</dbReference>
<dbReference type="AlphaFoldDB" id="A0A1W1UMB2"/>
<name>A0A1W1UMB2_9BACT</name>
<dbReference type="STRING" id="645990.SAMN00120144_3021"/>
<gene>
    <name evidence="2" type="ORF">SAMN00120144_3021</name>
</gene>
<dbReference type="InterPro" id="IPR002686">
    <property type="entry name" value="Transposase_17"/>
</dbReference>
<organism evidence="2 3">
    <name type="scientific">Hymenobacter roseosalivarius DSM 11622</name>
    <dbReference type="NCBI Taxonomy" id="645990"/>
    <lineage>
        <taxon>Bacteria</taxon>
        <taxon>Pseudomonadati</taxon>
        <taxon>Bacteroidota</taxon>
        <taxon>Cytophagia</taxon>
        <taxon>Cytophagales</taxon>
        <taxon>Hymenobacteraceae</taxon>
        <taxon>Hymenobacter</taxon>
    </lineage>
</organism>
<dbReference type="GO" id="GO:0043565">
    <property type="term" value="F:sequence-specific DNA binding"/>
    <property type="evidence" value="ECO:0007669"/>
    <property type="project" value="TreeGrafter"/>
</dbReference>
<dbReference type="Gene3D" id="3.30.70.1290">
    <property type="entry name" value="Transposase IS200-like"/>
    <property type="match status" value="1"/>
</dbReference>
<sequence length="109" mass="12745">MLEELDFRVLCFAMVPNHVHAVLHLPASSGLSLYKALELLHQRTAALARRHLHGQLPHDADFWQPGFHEYAVADAAELARIRQYVLAHPQRLRLAERFHDWPYLYTELR</sequence>
<dbReference type="PANTHER" id="PTHR36966">
    <property type="entry name" value="REP-ASSOCIATED TYROSINE TRANSPOSASE"/>
    <property type="match status" value="1"/>
</dbReference>
<feature type="domain" description="Transposase IS200-like" evidence="1">
    <location>
        <begin position="3"/>
        <end position="85"/>
    </location>
</feature>
<evidence type="ECO:0000259" key="1">
    <source>
        <dbReference type="Pfam" id="PF01797"/>
    </source>
</evidence>
<dbReference type="Pfam" id="PF01797">
    <property type="entry name" value="Y1_Tnp"/>
    <property type="match status" value="1"/>
</dbReference>
<protein>
    <recommendedName>
        <fullName evidence="1">Transposase IS200-like domain-containing protein</fullName>
    </recommendedName>
</protein>
<dbReference type="SUPFAM" id="SSF143422">
    <property type="entry name" value="Transposase IS200-like"/>
    <property type="match status" value="1"/>
</dbReference>
<accession>A0A1W1UMB2</accession>
<keyword evidence="3" id="KW-1185">Reference proteome</keyword>